<feature type="non-terminal residue" evidence="1">
    <location>
        <position position="58"/>
    </location>
</feature>
<dbReference type="EMBL" id="KZ819694">
    <property type="protein sequence ID" value="PWN54155.1"/>
    <property type="molecule type" value="Genomic_DNA"/>
</dbReference>
<feature type="non-terminal residue" evidence="1">
    <location>
        <position position="1"/>
    </location>
</feature>
<sequence>CNKPFERHFNLKTHMLTHEDPENRQKNFICPLESCSKAFARKHDRDRHHKTVHLKTPK</sequence>
<gene>
    <name evidence="1" type="ORF">IE53DRAFT_305203</name>
</gene>
<evidence type="ECO:0000313" key="2">
    <source>
        <dbReference type="Proteomes" id="UP000245626"/>
    </source>
</evidence>
<name>A0ACD0P7Q5_9BASI</name>
<dbReference type="Proteomes" id="UP000245626">
    <property type="component" value="Unassembled WGS sequence"/>
</dbReference>
<organism evidence="1 2">
    <name type="scientific">Violaceomyces palustris</name>
    <dbReference type="NCBI Taxonomy" id="1673888"/>
    <lineage>
        <taxon>Eukaryota</taxon>
        <taxon>Fungi</taxon>
        <taxon>Dikarya</taxon>
        <taxon>Basidiomycota</taxon>
        <taxon>Ustilaginomycotina</taxon>
        <taxon>Ustilaginomycetes</taxon>
        <taxon>Violaceomycetales</taxon>
        <taxon>Violaceomycetaceae</taxon>
        <taxon>Violaceomyces</taxon>
    </lineage>
</organism>
<evidence type="ECO:0000313" key="1">
    <source>
        <dbReference type="EMBL" id="PWN54155.1"/>
    </source>
</evidence>
<reference evidence="1 2" key="1">
    <citation type="journal article" date="2018" name="Mol. Biol. Evol.">
        <title>Broad Genomic Sampling Reveals a Smut Pathogenic Ancestry of the Fungal Clade Ustilaginomycotina.</title>
        <authorList>
            <person name="Kijpornyongpan T."/>
            <person name="Mondo S.J."/>
            <person name="Barry K."/>
            <person name="Sandor L."/>
            <person name="Lee J."/>
            <person name="Lipzen A."/>
            <person name="Pangilinan J."/>
            <person name="LaButti K."/>
            <person name="Hainaut M."/>
            <person name="Henrissat B."/>
            <person name="Grigoriev I.V."/>
            <person name="Spatafora J.W."/>
            <person name="Aime M.C."/>
        </authorList>
    </citation>
    <scope>NUCLEOTIDE SEQUENCE [LARGE SCALE GENOMIC DNA]</scope>
    <source>
        <strain evidence="1 2">SA 807</strain>
    </source>
</reference>
<protein>
    <submittedName>
        <fullName evidence="1">Uncharacterized protein</fullName>
    </submittedName>
</protein>
<proteinExistence type="predicted"/>
<keyword evidence="2" id="KW-1185">Reference proteome</keyword>
<accession>A0ACD0P7Q5</accession>